<name>A0A9P9YDJ8_9MUSC</name>
<dbReference type="AlphaFoldDB" id="A0A9P9YDJ8"/>
<comment type="caution">
    <text evidence="1">The sequence shown here is derived from an EMBL/GenBank/DDBJ whole genome shotgun (WGS) entry which is preliminary data.</text>
</comment>
<evidence type="ECO:0000313" key="2">
    <source>
        <dbReference type="Proteomes" id="UP001059596"/>
    </source>
</evidence>
<sequence length="31" mass="3573">MVTLVGTFRKNSGSLVEVFSCFLLLKRSRKR</sequence>
<gene>
    <name evidence="1" type="ORF">M5D96_012716</name>
</gene>
<organism evidence="1 2">
    <name type="scientific">Drosophila gunungcola</name>
    <name type="common">fruit fly</name>
    <dbReference type="NCBI Taxonomy" id="103775"/>
    <lineage>
        <taxon>Eukaryota</taxon>
        <taxon>Metazoa</taxon>
        <taxon>Ecdysozoa</taxon>
        <taxon>Arthropoda</taxon>
        <taxon>Hexapoda</taxon>
        <taxon>Insecta</taxon>
        <taxon>Pterygota</taxon>
        <taxon>Neoptera</taxon>
        <taxon>Endopterygota</taxon>
        <taxon>Diptera</taxon>
        <taxon>Brachycera</taxon>
        <taxon>Muscomorpha</taxon>
        <taxon>Ephydroidea</taxon>
        <taxon>Drosophilidae</taxon>
        <taxon>Drosophila</taxon>
        <taxon>Sophophora</taxon>
    </lineage>
</organism>
<accession>A0A9P9YDJ8</accession>
<proteinExistence type="predicted"/>
<dbReference type="Proteomes" id="UP001059596">
    <property type="component" value="Unassembled WGS sequence"/>
</dbReference>
<keyword evidence="2" id="KW-1185">Reference proteome</keyword>
<dbReference type="EMBL" id="JAMKOV010000071">
    <property type="protein sequence ID" value="KAI8034529.1"/>
    <property type="molecule type" value="Genomic_DNA"/>
</dbReference>
<protein>
    <submittedName>
        <fullName evidence="1">Uncharacterized protein</fullName>
    </submittedName>
</protein>
<evidence type="ECO:0000313" key="1">
    <source>
        <dbReference type="EMBL" id="KAI8034529.1"/>
    </source>
</evidence>
<reference evidence="1" key="1">
    <citation type="journal article" date="2023" name="Genome Biol. Evol.">
        <title>Long-read-based Genome Assembly of Drosophila gunungcola Reveals Fewer Chemosensory Genes in Flower-breeding Species.</title>
        <authorList>
            <person name="Negi A."/>
            <person name="Liao B.Y."/>
            <person name="Yeh S.D."/>
        </authorList>
    </citation>
    <scope>NUCLEOTIDE SEQUENCE</scope>
    <source>
        <strain evidence="1">Sukarami</strain>
    </source>
</reference>